<evidence type="ECO:0000256" key="2">
    <source>
        <dbReference type="ARBA" id="ARBA00022801"/>
    </source>
</evidence>
<sequence>MKTVVGVSDLRISSNINEVIITYALGSCLGIAVYDPIVRVGGLLHVMLPLSKADPEKARRKPAMYVDSGLNLMLNGVYDLGAKKNNLVISVAGGASMKRKTADDYFKIGKRNFTVFRKILWKNGFMITNQDVGGAISRTMALRLSDGAVTINNKPIRSNGQSK</sequence>
<dbReference type="InterPro" id="IPR011324">
    <property type="entry name" value="Cytotoxic_necrot_fac-like_cat"/>
</dbReference>
<dbReference type="PANTHER" id="PTHR35147:SF1">
    <property type="entry name" value="CHEMORECEPTOR GLUTAMINE DEAMIDASE CHED-RELATED"/>
    <property type="match status" value="1"/>
</dbReference>
<evidence type="ECO:0000313" key="4">
    <source>
        <dbReference type="EMBL" id="MCW9713636.1"/>
    </source>
</evidence>
<keyword evidence="5" id="KW-1185">Reference proteome</keyword>
<dbReference type="EMBL" id="JAJNDC010000003">
    <property type="protein sequence ID" value="MCW9713636.1"/>
    <property type="molecule type" value="Genomic_DNA"/>
</dbReference>
<dbReference type="RefSeq" id="WP_265790459.1">
    <property type="nucleotide sequence ID" value="NZ_BAABRS010000003.1"/>
</dbReference>
<name>A0ABT3Q0L6_9BACT</name>
<dbReference type="CDD" id="cd16352">
    <property type="entry name" value="CheD"/>
    <property type="match status" value="1"/>
</dbReference>
<comment type="similarity">
    <text evidence="3">Belongs to the CheD family.</text>
</comment>
<dbReference type="PANTHER" id="PTHR35147">
    <property type="entry name" value="CHEMORECEPTOR GLUTAMINE DEAMIDASE CHED-RELATED"/>
    <property type="match status" value="1"/>
</dbReference>
<comment type="function">
    <text evidence="3">Probably deamidates glutamine residues to glutamate on methyl-accepting chemotaxis receptors (MCPs), playing an important role in chemotaxis.</text>
</comment>
<keyword evidence="2 3" id="KW-0378">Hydrolase</keyword>
<dbReference type="Pfam" id="PF03975">
    <property type="entry name" value="CheD"/>
    <property type="match status" value="1"/>
</dbReference>
<dbReference type="Proteomes" id="UP001207337">
    <property type="component" value="Unassembled WGS sequence"/>
</dbReference>
<accession>A0ABT3Q0L6</accession>
<comment type="caution">
    <text evidence="4">The sequence shown here is derived from an EMBL/GenBank/DDBJ whole genome shotgun (WGS) entry which is preliminary data.</text>
</comment>
<dbReference type="Gene3D" id="3.30.1330.200">
    <property type="match status" value="1"/>
</dbReference>
<evidence type="ECO:0000256" key="3">
    <source>
        <dbReference type="HAMAP-Rule" id="MF_01440"/>
    </source>
</evidence>
<organism evidence="4 5">
    <name type="scientific">Fodinibius salicampi</name>
    <dbReference type="NCBI Taxonomy" id="1920655"/>
    <lineage>
        <taxon>Bacteria</taxon>
        <taxon>Pseudomonadati</taxon>
        <taxon>Balneolota</taxon>
        <taxon>Balneolia</taxon>
        <taxon>Balneolales</taxon>
        <taxon>Balneolaceae</taxon>
        <taxon>Fodinibius</taxon>
    </lineage>
</organism>
<dbReference type="SUPFAM" id="SSF64438">
    <property type="entry name" value="CNF1/YfiH-like putative cysteine hydrolases"/>
    <property type="match status" value="1"/>
</dbReference>
<dbReference type="HAMAP" id="MF_01440">
    <property type="entry name" value="CheD"/>
    <property type="match status" value="1"/>
</dbReference>
<protein>
    <recommendedName>
        <fullName evidence="3">Probable chemoreceptor glutamine deamidase CheD</fullName>
        <ecNumber evidence="3">3.5.1.44</ecNumber>
    </recommendedName>
</protein>
<comment type="catalytic activity">
    <reaction evidence="3">
        <text>L-glutaminyl-[protein] + H2O = L-glutamyl-[protein] + NH4(+)</text>
        <dbReference type="Rhea" id="RHEA:16441"/>
        <dbReference type="Rhea" id="RHEA-COMP:10207"/>
        <dbReference type="Rhea" id="RHEA-COMP:10208"/>
        <dbReference type="ChEBI" id="CHEBI:15377"/>
        <dbReference type="ChEBI" id="CHEBI:28938"/>
        <dbReference type="ChEBI" id="CHEBI:29973"/>
        <dbReference type="ChEBI" id="CHEBI:30011"/>
        <dbReference type="EC" id="3.5.1.44"/>
    </reaction>
</comment>
<proteinExistence type="inferred from homology"/>
<dbReference type="InterPro" id="IPR038592">
    <property type="entry name" value="CheD-like_sf"/>
</dbReference>
<gene>
    <name evidence="3" type="primary">cheD</name>
    <name evidence="4" type="ORF">LQ318_12060</name>
</gene>
<dbReference type="InterPro" id="IPR005659">
    <property type="entry name" value="Chemorcpt_Glu_NH3ase_CheD"/>
</dbReference>
<reference evidence="4 5" key="1">
    <citation type="submission" date="2021-11" db="EMBL/GenBank/DDBJ databases">
        <title>Aliifidinibius sp. nov., a new bacterium isolated from saline soil.</title>
        <authorList>
            <person name="Galisteo C."/>
            <person name="De La Haba R."/>
            <person name="Sanchez-Porro C."/>
            <person name="Ventosa A."/>
        </authorList>
    </citation>
    <scope>NUCLEOTIDE SEQUENCE [LARGE SCALE GENOMIC DNA]</scope>
    <source>
        <strain evidence="4 5">KACC 190600</strain>
    </source>
</reference>
<keyword evidence="1 3" id="KW-0145">Chemotaxis</keyword>
<evidence type="ECO:0000313" key="5">
    <source>
        <dbReference type="Proteomes" id="UP001207337"/>
    </source>
</evidence>
<dbReference type="EC" id="3.5.1.44" evidence="3"/>
<evidence type="ECO:0000256" key="1">
    <source>
        <dbReference type="ARBA" id="ARBA00022500"/>
    </source>
</evidence>